<dbReference type="InterPro" id="IPR011050">
    <property type="entry name" value="Pectin_lyase_fold/virulence"/>
</dbReference>
<gene>
    <name evidence="4" type="ORF">DFR29_11349</name>
</gene>
<reference evidence="4 5" key="1">
    <citation type="submission" date="2019-03" db="EMBL/GenBank/DDBJ databases">
        <title>Genomic Encyclopedia of Type Strains, Phase IV (KMG-IV): sequencing the most valuable type-strain genomes for metagenomic binning, comparative biology and taxonomic classification.</title>
        <authorList>
            <person name="Goeker M."/>
        </authorList>
    </citation>
    <scope>NUCLEOTIDE SEQUENCE [LARGE SCALE GENOMIC DNA]</scope>
    <source>
        <strain evidence="4 5">DSM 21667</strain>
    </source>
</reference>
<keyword evidence="5" id="KW-1185">Reference proteome</keyword>
<dbReference type="InterPro" id="IPR052063">
    <property type="entry name" value="Polysaccharide_Lyase_1"/>
</dbReference>
<evidence type="ECO:0000313" key="4">
    <source>
        <dbReference type="EMBL" id="TDR40349.1"/>
    </source>
</evidence>
<feature type="chain" id="PRO_5020581253" description="Pectate lyase" evidence="3">
    <location>
        <begin position="23"/>
        <end position="512"/>
    </location>
</feature>
<dbReference type="AlphaFoldDB" id="A0A4R6YR57"/>
<dbReference type="RefSeq" id="WP_133820302.1">
    <property type="nucleotide sequence ID" value="NZ_SNZH01000013.1"/>
</dbReference>
<evidence type="ECO:0000256" key="3">
    <source>
        <dbReference type="SAM" id="SignalP"/>
    </source>
</evidence>
<evidence type="ECO:0000313" key="5">
    <source>
        <dbReference type="Proteomes" id="UP000295293"/>
    </source>
</evidence>
<sequence length="512" mass="54493">MRRRIRGSILALCLAMAGTGQAQILPSFPGAEGFGAEASGGRGGRVLYVTTLDADAAGTNGSGNSGSLNWALRQNGARTVLFKVSGVIDGIATVRAGDVTIAGQSSPGGVIVRGLVCGTHYGGVACDNLVVRHLRSRPACQLSSAGNCPGSDDALRLDGMRTAMIDHVSLANASDEAIQLSWASRITIQNSIIAETVGDHATYGGVLLNYSSNAYPLDGITLARNLWYRIKGRLPEITCESSSQDDMPPRLIDACQNLPLRLEVSNNYYFDPGYFIDYGPWVDADAVNGPFRVQLNLVGNRFRVRHDFSFGLAAYSLLGGDAGDPPRQNSLFVSDNRIDRFAGLADYQLFYCCNDFPPGPSGNTALGTSQRRSTRHDFPLLDYRPGNGLRQSLALAAGALPHDAMDRRYQASVLSASIPELPQEQPVAADALTLDFPSGLPPPAPTDSDGDGLPDAFEAQHTALGLNAALADNNGMQLSSPLLGVAGYTNIEVYLEFLARSRSDLLFTDSFD</sequence>
<evidence type="ECO:0000256" key="2">
    <source>
        <dbReference type="ARBA" id="ARBA00023180"/>
    </source>
</evidence>
<keyword evidence="3" id="KW-0732">Signal</keyword>
<protein>
    <recommendedName>
        <fullName evidence="6">Pectate lyase</fullName>
    </recommendedName>
</protein>
<comment type="caution">
    <text evidence="4">The sequence shown here is derived from an EMBL/GenBank/DDBJ whole genome shotgun (WGS) entry which is preliminary data.</text>
</comment>
<dbReference type="Proteomes" id="UP000295293">
    <property type="component" value="Unassembled WGS sequence"/>
</dbReference>
<dbReference type="EMBL" id="SNZH01000013">
    <property type="protein sequence ID" value="TDR40349.1"/>
    <property type="molecule type" value="Genomic_DNA"/>
</dbReference>
<dbReference type="PANTHER" id="PTHR42970:SF1">
    <property type="entry name" value="PECTATE LYASE C-RELATED"/>
    <property type="match status" value="1"/>
</dbReference>
<dbReference type="GO" id="GO:0046872">
    <property type="term" value="F:metal ion binding"/>
    <property type="evidence" value="ECO:0007669"/>
    <property type="project" value="UniProtKB-KW"/>
</dbReference>
<dbReference type="OrthoDB" id="8737820at2"/>
<name>A0A4R6YR57_9GAMM</name>
<organism evidence="4 5">
    <name type="scientific">Tahibacter aquaticus</name>
    <dbReference type="NCBI Taxonomy" id="520092"/>
    <lineage>
        <taxon>Bacteria</taxon>
        <taxon>Pseudomonadati</taxon>
        <taxon>Pseudomonadota</taxon>
        <taxon>Gammaproteobacteria</taxon>
        <taxon>Lysobacterales</taxon>
        <taxon>Rhodanobacteraceae</taxon>
        <taxon>Tahibacter</taxon>
    </lineage>
</organism>
<keyword evidence="2" id="KW-0325">Glycoprotein</keyword>
<dbReference type="SUPFAM" id="SSF51126">
    <property type="entry name" value="Pectin lyase-like"/>
    <property type="match status" value="1"/>
</dbReference>
<accession>A0A4R6YR57</accession>
<evidence type="ECO:0008006" key="6">
    <source>
        <dbReference type="Google" id="ProtNLM"/>
    </source>
</evidence>
<dbReference type="InterPro" id="IPR012334">
    <property type="entry name" value="Pectin_lyas_fold"/>
</dbReference>
<dbReference type="Gene3D" id="2.160.20.10">
    <property type="entry name" value="Single-stranded right-handed beta-helix, Pectin lyase-like"/>
    <property type="match status" value="1"/>
</dbReference>
<dbReference type="PANTHER" id="PTHR42970">
    <property type="entry name" value="PECTATE LYASE C-RELATED"/>
    <property type="match status" value="1"/>
</dbReference>
<keyword evidence="1" id="KW-0479">Metal-binding</keyword>
<evidence type="ECO:0000256" key="1">
    <source>
        <dbReference type="ARBA" id="ARBA00022723"/>
    </source>
</evidence>
<feature type="signal peptide" evidence="3">
    <location>
        <begin position="1"/>
        <end position="22"/>
    </location>
</feature>
<proteinExistence type="predicted"/>